<reference evidence="1 2" key="1">
    <citation type="submission" date="2023-10" db="EMBL/GenBank/DDBJ databases">
        <authorList>
            <person name="Maclean D."/>
            <person name="Macfadyen A."/>
        </authorList>
    </citation>
    <scope>NUCLEOTIDE SEQUENCE [LARGE SCALE GENOMIC DNA]</scope>
</reference>
<sequence length="237" mass="26050">MTLIFEDDLGRLNKTADSAWRQFSSRVTEAENRNLTYLGLNTSLIRSAIEKGGYSRDTYRSLLRNVSDTIVHLDPSICDSLEAEISRTCNGTLWDRMRARKTSNDLARQVKICRSGVSAPGGYTTEKSLTSCLSNTISVNATCYTSARECLAPSLTKRDQMTPQERLMIEGTTEAVLGDLLFVLMVPYGYTTLPLLSAGALVAVGIRDIIQALRMQIAATKNETIVPAPPITNGLDY</sequence>
<organism evidence="1 2">
    <name type="scientific">Coccomyxa viridis</name>
    <dbReference type="NCBI Taxonomy" id="1274662"/>
    <lineage>
        <taxon>Eukaryota</taxon>
        <taxon>Viridiplantae</taxon>
        <taxon>Chlorophyta</taxon>
        <taxon>core chlorophytes</taxon>
        <taxon>Trebouxiophyceae</taxon>
        <taxon>Trebouxiophyceae incertae sedis</taxon>
        <taxon>Coccomyxaceae</taxon>
        <taxon>Coccomyxa</taxon>
    </lineage>
</organism>
<evidence type="ECO:0000313" key="1">
    <source>
        <dbReference type="EMBL" id="CAK0776277.1"/>
    </source>
</evidence>
<accession>A0AAV1I4A6</accession>
<dbReference type="Proteomes" id="UP001314263">
    <property type="component" value="Unassembled WGS sequence"/>
</dbReference>
<protein>
    <submittedName>
        <fullName evidence="1">Uncharacterized protein</fullName>
    </submittedName>
</protein>
<proteinExistence type="predicted"/>
<keyword evidence="2" id="KW-1185">Reference proteome</keyword>
<dbReference type="EMBL" id="CAUYUE010000005">
    <property type="protein sequence ID" value="CAK0776277.1"/>
    <property type="molecule type" value="Genomic_DNA"/>
</dbReference>
<name>A0AAV1I4A6_9CHLO</name>
<comment type="caution">
    <text evidence="1">The sequence shown here is derived from an EMBL/GenBank/DDBJ whole genome shotgun (WGS) entry which is preliminary data.</text>
</comment>
<dbReference type="AlphaFoldDB" id="A0AAV1I4A6"/>
<gene>
    <name evidence="1" type="ORF">CVIRNUC_004360</name>
</gene>
<evidence type="ECO:0000313" key="2">
    <source>
        <dbReference type="Proteomes" id="UP001314263"/>
    </source>
</evidence>